<proteinExistence type="predicted"/>
<sequence length="82" mass="9450">MYTRIHISSGNHAVLTLETSLPSVKESFQDLIAHFVLTVGAYEDKVKISCEGPFCTLIDEQIDNNLHTWINNFKRKFNSYKM</sequence>
<reference evidence="1" key="1">
    <citation type="submission" date="2020-01" db="EMBL/GenBank/DDBJ databases">
        <title>Patterns of diversity and host range of bacteriophage communities associated with bean-nodulatin bacteria.</title>
        <authorList>
            <person name="Vann Cauwenberghe J."/>
            <person name="Santamaria R.I."/>
            <person name="Bustos P."/>
            <person name="Juarez S."/>
            <person name="Gonzalez V."/>
        </authorList>
    </citation>
    <scope>NUCLEOTIDE SEQUENCE</scope>
</reference>
<protein>
    <submittedName>
        <fullName evidence="1">Uncharacterized protein</fullName>
    </submittedName>
</protein>
<accession>A0A7S5QYA3</accession>
<name>A0A7S5QYA3_9CAUD</name>
<gene>
    <name evidence="1" type="ORF">EVB55_206</name>
</gene>
<organism evidence="1 2">
    <name type="scientific">Rhizobium phage RHph_Y68</name>
    <dbReference type="NCBI Taxonomy" id="2509787"/>
    <lineage>
        <taxon>Viruses</taxon>
        <taxon>Duplodnaviria</taxon>
        <taxon>Heunggongvirae</taxon>
        <taxon>Uroviricota</taxon>
        <taxon>Caudoviricetes</taxon>
        <taxon>Pootjesviridae</taxon>
        <taxon>Staniewskivirinae</taxon>
        <taxon>Trinifflemingvirus</taxon>
        <taxon>Trinifflemingvirus Y68</taxon>
    </lineage>
</organism>
<dbReference type="Proteomes" id="UP000605518">
    <property type="component" value="Segment"/>
</dbReference>
<evidence type="ECO:0000313" key="2">
    <source>
        <dbReference type="Proteomes" id="UP000605518"/>
    </source>
</evidence>
<evidence type="ECO:0000313" key="1">
    <source>
        <dbReference type="EMBL" id="QIG68141.1"/>
    </source>
</evidence>
<keyword evidence="2" id="KW-1185">Reference proteome</keyword>
<dbReference type="EMBL" id="MN988486">
    <property type="protein sequence ID" value="QIG68141.1"/>
    <property type="molecule type" value="Genomic_DNA"/>
</dbReference>